<accession>A0A542SPU4</accession>
<dbReference type="AlphaFoldDB" id="A0A542SPU4"/>
<dbReference type="Gene3D" id="3.30.70.1880">
    <property type="entry name" value="Protein of unknown function DUF881"/>
    <property type="match status" value="1"/>
</dbReference>
<evidence type="ECO:0000313" key="2">
    <source>
        <dbReference type="EMBL" id="TQK76643.1"/>
    </source>
</evidence>
<proteinExistence type="inferred from homology"/>
<dbReference type="RefSeq" id="WP_170207909.1">
    <property type="nucleotide sequence ID" value="NZ_BAAATB010000002.1"/>
</dbReference>
<sequence length="257" mass="26870">MNAKRKPRMSRSAALVAAFVLALSGLLFTVSAQLAKTSGTSRHPESVVALVSQRTAHVATVSAQISALDQQIQELSGTDIGTIGGGKAGLAARTAAGTKELRGPGLKVTLKDSPLTEVPAGAVADDLVIHQQDLQAVVNALWAGGAEAMSLQGKRITAQSAIRCVGNVLYLQGEIYSPPYTIEAIGEASALHAALDSDRSIQIYQQYVEAYSLGWKVSDEKTITIPATTDTQRLRYAEPLTQLEATATASSNGAGKN</sequence>
<organism evidence="2 3">
    <name type="scientific">Rarobacter incanus</name>
    <dbReference type="NCBI Taxonomy" id="153494"/>
    <lineage>
        <taxon>Bacteria</taxon>
        <taxon>Bacillati</taxon>
        <taxon>Actinomycetota</taxon>
        <taxon>Actinomycetes</taxon>
        <taxon>Micrococcales</taxon>
        <taxon>Rarobacteraceae</taxon>
        <taxon>Rarobacter</taxon>
    </lineage>
</organism>
<dbReference type="InterPro" id="IPR010273">
    <property type="entry name" value="DUF881"/>
</dbReference>
<keyword evidence="3" id="KW-1185">Reference proteome</keyword>
<comment type="caution">
    <text evidence="2">The sequence shown here is derived from an EMBL/GenBank/DDBJ whole genome shotgun (WGS) entry which is preliminary data.</text>
</comment>
<dbReference type="PANTHER" id="PTHR37313">
    <property type="entry name" value="UPF0749 PROTEIN RV1825"/>
    <property type="match status" value="1"/>
</dbReference>
<evidence type="ECO:0000313" key="3">
    <source>
        <dbReference type="Proteomes" id="UP000316181"/>
    </source>
</evidence>
<dbReference type="Proteomes" id="UP000316181">
    <property type="component" value="Unassembled WGS sequence"/>
</dbReference>
<dbReference type="GO" id="GO:0005886">
    <property type="term" value="C:plasma membrane"/>
    <property type="evidence" value="ECO:0007669"/>
    <property type="project" value="TreeGrafter"/>
</dbReference>
<comment type="similarity">
    <text evidence="1">Belongs to the UPF0749 family.</text>
</comment>
<dbReference type="Pfam" id="PF05949">
    <property type="entry name" value="DUF881"/>
    <property type="match status" value="1"/>
</dbReference>
<dbReference type="EMBL" id="VFNV01000001">
    <property type="protein sequence ID" value="TQK76643.1"/>
    <property type="molecule type" value="Genomic_DNA"/>
</dbReference>
<protein>
    <submittedName>
        <fullName evidence="2">Uncharacterized protein YlxW (UPF0749 family)</fullName>
    </submittedName>
</protein>
<reference evidence="2 3" key="1">
    <citation type="submission" date="2019-06" db="EMBL/GenBank/DDBJ databases">
        <title>Sequencing the genomes of 1000 actinobacteria strains.</title>
        <authorList>
            <person name="Klenk H.-P."/>
        </authorList>
    </citation>
    <scope>NUCLEOTIDE SEQUENCE [LARGE SCALE GENOMIC DNA]</scope>
    <source>
        <strain evidence="2 3">DSM 10596</strain>
    </source>
</reference>
<evidence type="ECO:0000256" key="1">
    <source>
        <dbReference type="ARBA" id="ARBA00009108"/>
    </source>
</evidence>
<dbReference type="PANTHER" id="PTHR37313:SF4">
    <property type="entry name" value="CONSERVED MEMBRANE PROTEIN-RELATED"/>
    <property type="match status" value="1"/>
</dbReference>
<name>A0A542SPU4_9MICO</name>
<gene>
    <name evidence="2" type="ORF">FB389_1328</name>
</gene>